<comment type="similarity">
    <text evidence="1">Belongs to the sigma-70 factor family. ECF subfamily.</text>
</comment>
<dbReference type="GO" id="GO:0006352">
    <property type="term" value="P:DNA-templated transcription initiation"/>
    <property type="evidence" value="ECO:0007669"/>
    <property type="project" value="InterPro"/>
</dbReference>
<gene>
    <name evidence="7" type="ORF">G5B37_13215</name>
</gene>
<dbReference type="Proteomes" id="UP000505306">
    <property type="component" value="Chromosome"/>
</dbReference>
<keyword evidence="3" id="KW-0731">Sigma factor</keyword>
<evidence type="ECO:0000256" key="1">
    <source>
        <dbReference type="ARBA" id="ARBA00010641"/>
    </source>
</evidence>
<dbReference type="GO" id="GO:0003677">
    <property type="term" value="F:DNA binding"/>
    <property type="evidence" value="ECO:0007669"/>
    <property type="project" value="InterPro"/>
</dbReference>
<proteinExistence type="inferred from homology"/>
<keyword evidence="2" id="KW-0805">Transcription regulation</keyword>
<keyword evidence="8" id="KW-1185">Reference proteome</keyword>
<dbReference type="Gene3D" id="1.10.1740.10">
    <property type="match status" value="1"/>
</dbReference>
<feature type="domain" description="RNA polymerase sigma factor 70 region 4 type 2" evidence="6">
    <location>
        <begin position="128"/>
        <end position="180"/>
    </location>
</feature>
<reference evidence="7 8" key="1">
    <citation type="submission" date="2020-02" db="EMBL/GenBank/DDBJ databases">
        <title>Complete genome sequence of Flavobacteriaceae bacterium.</title>
        <authorList>
            <person name="Kim S.-J."/>
            <person name="Kim Y.-S."/>
            <person name="Kim K.-H."/>
        </authorList>
    </citation>
    <scope>NUCLEOTIDE SEQUENCE [LARGE SCALE GENOMIC DNA]</scope>
    <source>
        <strain evidence="7 8">RR4-40</strain>
    </source>
</reference>
<dbReference type="InterPro" id="IPR013325">
    <property type="entry name" value="RNA_pol_sigma_r2"/>
</dbReference>
<dbReference type="NCBIfam" id="TIGR02937">
    <property type="entry name" value="sigma70-ECF"/>
    <property type="match status" value="1"/>
</dbReference>
<dbReference type="Pfam" id="PF04542">
    <property type="entry name" value="Sigma70_r2"/>
    <property type="match status" value="1"/>
</dbReference>
<dbReference type="InterPro" id="IPR039425">
    <property type="entry name" value="RNA_pol_sigma-70-like"/>
</dbReference>
<evidence type="ECO:0000259" key="6">
    <source>
        <dbReference type="Pfam" id="PF08281"/>
    </source>
</evidence>
<dbReference type="PANTHER" id="PTHR43133:SF51">
    <property type="entry name" value="RNA POLYMERASE SIGMA FACTOR"/>
    <property type="match status" value="1"/>
</dbReference>
<dbReference type="PANTHER" id="PTHR43133">
    <property type="entry name" value="RNA POLYMERASE ECF-TYPE SIGMA FACTO"/>
    <property type="match status" value="1"/>
</dbReference>
<evidence type="ECO:0000256" key="2">
    <source>
        <dbReference type="ARBA" id="ARBA00023015"/>
    </source>
</evidence>
<dbReference type="SUPFAM" id="SSF88659">
    <property type="entry name" value="Sigma3 and sigma4 domains of RNA polymerase sigma factors"/>
    <property type="match status" value="1"/>
</dbReference>
<dbReference type="InterPro" id="IPR036388">
    <property type="entry name" value="WH-like_DNA-bd_sf"/>
</dbReference>
<evidence type="ECO:0000256" key="4">
    <source>
        <dbReference type="ARBA" id="ARBA00023163"/>
    </source>
</evidence>
<dbReference type="InterPro" id="IPR013324">
    <property type="entry name" value="RNA_pol_sigma_r3/r4-like"/>
</dbReference>
<dbReference type="GO" id="GO:0016987">
    <property type="term" value="F:sigma factor activity"/>
    <property type="evidence" value="ECO:0007669"/>
    <property type="project" value="UniProtKB-KW"/>
</dbReference>
<accession>A0A6G6GPM1</accession>
<protein>
    <submittedName>
        <fullName evidence="7">Sigma-70 family RNA polymerase sigma factor</fullName>
    </submittedName>
</protein>
<dbReference type="InterPro" id="IPR013249">
    <property type="entry name" value="RNA_pol_sigma70_r4_t2"/>
</dbReference>
<feature type="domain" description="RNA polymerase sigma-70 region 2" evidence="5">
    <location>
        <begin position="27"/>
        <end position="92"/>
    </location>
</feature>
<dbReference type="InterPro" id="IPR007627">
    <property type="entry name" value="RNA_pol_sigma70_r2"/>
</dbReference>
<dbReference type="KEGG" id="mgel:G5B37_13215"/>
<dbReference type="Gene3D" id="1.10.10.10">
    <property type="entry name" value="Winged helix-like DNA-binding domain superfamily/Winged helix DNA-binding domain"/>
    <property type="match status" value="1"/>
</dbReference>
<keyword evidence="4" id="KW-0804">Transcription</keyword>
<dbReference type="InterPro" id="IPR014284">
    <property type="entry name" value="RNA_pol_sigma-70_dom"/>
</dbReference>
<dbReference type="RefSeq" id="WP_164680499.1">
    <property type="nucleotide sequence ID" value="NZ_CP049057.1"/>
</dbReference>
<evidence type="ECO:0000313" key="7">
    <source>
        <dbReference type="EMBL" id="QIE60487.1"/>
    </source>
</evidence>
<dbReference type="AlphaFoldDB" id="A0A6G6GPM1"/>
<dbReference type="CDD" id="cd06171">
    <property type="entry name" value="Sigma70_r4"/>
    <property type="match status" value="1"/>
</dbReference>
<evidence type="ECO:0000256" key="3">
    <source>
        <dbReference type="ARBA" id="ARBA00023082"/>
    </source>
</evidence>
<dbReference type="Pfam" id="PF08281">
    <property type="entry name" value="Sigma70_r4_2"/>
    <property type="match status" value="1"/>
</dbReference>
<dbReference type="SUPFAM" id="SSF88946">
    <property type="entry name" value="Sigma2 domain of RNA polymerase sigma factors"/>
    <property type="match status" value="1"/>
</dbReference>
<evidence type="ECO:0000259" key="5">
    <source>
        <dbReference type="Pfam" id="PF04542"/>
    </source>
</evidence>
<dbReference type="EMBL" id="CP049057">
    <property type="protein sequence ID" value="QIE60487.1"/>
    <property type="molecule type" value="Genomic_DNA"/>
</dbReference>
<organism evidence="7 8">
    <name type="scientific">Rasiella rasia</name>
    <dbReference type="NCBI Taxonomy" id="2744027"/>
    <lineage>
        <taxon>Bacteria</taxon>
        <taxon>Pseudomonadati</taxon>
        <taxon>Bacteroidota</taxon>
        <taxon>Flavobacteriia</taxon>
        <taxon>Flavobacteriales</taxon>
        <taxon>Flavobacteriaceae</taxon>
        <taxon>Rasiella</taxon>
    </lineage>
</organism>
<evidence type="ECO:0000313" key="8">
    <source>
        <dbReference type="Proteomes" id="UP000505306"/>
    </source>
</evidence>
<name>A0A6G6GPM1_9FLAO</name>
<sequence>MEITKELIIAYVEKAKKGKQGAFSFLLHQYWNEVYGFQLKRVRNEYEAEDITIETFSKAFDKIDTFDSKYTFSTWLITISKNIQIDKYRKKSTSVIANTTDTSDERIKKIVDDSPTPEDILISEQNLAELLRFIKKLKPHYQDVINLRYFQEMSYNEISENLGEPLNNVKVRLLRARKLLAEIINKNNTI</sequence>